<gene>
    <name evidence="10" type="ORF">H9Y05_04995</name>
</gene>
<evidence type="ECO:0000256" key="4">
    <source>
        <dbReference type="ARBA" id="ARBA00022692"/>
    </source>
</evidence>
<dbReference type="PANTHER" id="PTHR30489">
    <property type="entry name" value="LIPOPROTEIN-RELEASING SYSTEM TRANSMEMBRANE PROTEIN LOLE"/>
    <property type="match status" value="1"/>
</dbReference>
<evidence type="ECO:0000256" key="2">
    <source>
        <dbReference type="ARBA" id="ARBA00005236"/>
    </source>
</evidence>
<feature type="domain" description="ABC3 transporter permease C-terminal" evidence="8">
    <location>
        <begin position="437"/>
        <end position="562"/>
    </location>
</feature>
<evidence type="ECO:0000256" key="3">
    <source>
        <dbReference type="ARBA" id="ARBA00022475"/>
    </source>
</evidence>
<dbReference type="InterPro" id="IPR025857">
    <property type="entry name" value="MacB_PCD"/>
</dbReference>
<dbReference type="AlphaFoldDB" id="A0A8J6TZ92"/>
<organism evidence="10 11">
    <name type="scientific">Taishania pollutisoli</name>
    <dbReference type="NCBI Taxonomy" id="2766479"/>
    <lineage>
        <taxon>Bacteria</taxon>
        <taxon>Pseudomonadati</taxon>
        <taxon>Bacteroidota</taxon>
        <taxon>Flavobacteriia</taxon>
        <taxon>Flavobacteriales</taxon>
        <taxon>Crocinitomicaceae</taxon>
        <taxon>Taishania</taxon>
    </lineage>
</organism>
<comment type="similarity">
    <text evidence="2">Belongs to the ABC-4 integral membrane protein family. LolC/E subfamily.</text>
</comment>
<reference evidence="10" key="1">
    <citation type="submission" date="2020-09" db="EMBL/GenBank/DDBJ databases">
        <title>Taishania pollutisoli gen. nov., sp. nov., Isolated from Tetrabromobisphenol A-Contaminated Soil.</title>
        <authorList>
            <person name="Chen Q."/>
        </authorList>
    </citation>
    <scope>NUCLEOTIDE SEQUENCE</scope>
    <source>
        <strain evidence="10">CZZ-1</strain>
    </source>
</reference>
<feature type="transmembrane region" description="Helical" evidence="7">
    <location>
        <begin position="481"/>
        <end position="511"/>
    </location>
</feature>
<keyword evidence="4 7" id="KW-0812">Transmembrane</keyword>
<evidence type="ECO:0000259" key="9">
    <source>
        <dbReference type="Pfam" id="PF12704"/>
    </source>
</evidence>
<comment type="caution">
    <text evidence="10">The sequence shown here is derived from an EMBL/GenBank/DDBJ whole genome shotgun (WGS) entry which is preliminary data.</text>
</comment>
<dbReference type="Pfam" id="PF12704">
    <property type="entry name" value="MacB_PCD"/>
    <property type="match status" value="1"/>
</dbReference>
<dbReference type="Proteomes" id="UP000652681">
    <property type="component" value="Unassembled WGS sequence"/>
</dbReference>
<evidence type="ECO:0000256" key="1">
    <source>
        <dbReference type="ARBA" id="ARBA00004651"/>
    </source>
</evidence>
<comment type="subcellular location">
    <subcellularLocation>
        <location evidence="1">Cell membrane</location>
        <topology evidence="1">Multi-pass membrane protein</topology>
    </subcellularLocation>
</comment>
<dbReference type="GO" id="GO:0098797">
    <property type="term" value="C:plasma membrane protein complex"/>
    <property type="evidence" value="ECO:0007669"/>
    <property type="project" value="TreeGrafter"/>
</dbReference>
<keyword evidence="5 7" id="KW-1133">Transmembrane helix</keyword>
<evidence type="ECO:0000256" key="7">
    <source>
        <dbReference type="SAM" id="Phobius"/>
    </source>
</evidence>
<feature type="transmembrane region" description="Helical" evidence="7">
    <location>
        <begin position="531"/>
        <end position="552"/>
    </location>
</feature>
<evidence type="ECO:0000259" key="8">
    <source>
        <dbReference type="Pfam" id="PF02687"/>
    </source>
</evidence>
<evidence type="ECO:0000313" key="11">
    <source>
        <dbReference type="Proteomes" id="UP000652681"/>
    </source>
</evidence>
<feature type="transmembrane region" description="Helical" evidence="7">
    <location>
        <begin position="24"/>
        <end position="47"/>
    </location>
</feature>
<evidence type="ECO:0000256" key="5">
    <source>
        <dbReference type="ARBA" id="ARBA00022989"/>
    </source>
</evidence>
<sequence>MSFEYFISKRILKSEAQGKKVSRAIVRISVISIALAIVVNLITLAVVKGFQNQVRDKVSGFGAHLSILSASGGNMHESSPILKNQAFFDEIKKIKGIKNIAPVAYKPVLFQSDRNQRTVKLPDGKDTVITEQNVHGGLLKGVDNQYDWDFFKANLKEGSIPVFQPGKVSEEILLSRKMANDLSFKTGDTIRAYFVRSNPVLKKLIVKGIYETGLEEHDAKIAIGDLRLVQELNDWGIQATIEIEDSLYTVPGYESQLIVRVKARGGQGQFRYDWGRGAEIYGAKTYNADKDTTFRVIVSDFSTSLLKEESITLEDTAYLKISITGDRNSVNQFEKDADGFLVKNYENEDGTIYTINAGNKTVRVEQINGQGSYQQYIAGFEIKVNDWNQLDAIRKEVKSKVEFLPSKKGELFRVESIREAESDIFVWLGFLDLNVLIIIVLMILIGIINMGSALLVLILVRTNFIGILKSMGATNWAIRKIFLIQAAFLILKGMLVGNIVGIGIALLQYYFNIIPLNPEVYYLNTVPIELSFTSWFLLNLGTLIVCVAALIVPSMVITRISPAKAVKFN</sequence>
<feature type="domain" description="MacB-like periplasmic core" evidence="9">
    <location>
        <begin position="28"/>
        <end position="223"/>
    </location>
</feature>
<keyword evidence="3" id="KW-1003">Cell membrane</keyword>
<name>A0A8J6TZ92_9FLAO</name>
<dbReference type="InterPro" id="IPR051447">
    <property type="entry name" value="Lipoprotein-release_system"/>
</dbReference>
<accession>A0A8J6TZ92</accession>
<dbReference type="GO" id="GO:0044874">
    <property type="term" value="P:lipoprotein localization to outer membrane"/>
    <property type="evidence" value="ECO:0007669"/>
    <property type="project" value="TreeGrafter"/>
</dbReference>
<protein>
    <submittedName>
        <fullName evidence="10">ABC transporter permease</fullName>
    </submittedName>
</protein>
<keyword evidence="6 7" id="KW-0472">Membrane</keyword>
<feature type="transmembrane region" description="Helical" evidence="7">
    <location>
        <begin position="435"/>
        <end position="460"/>
    </location>
</feature>
<proteinExistence type="inferred from homology"/>
<dbReference type="EMBL" id="JACVEL010000002">
    <property type="protein sequence ID" value="MBC9811828.1"/>
    <property type="molecule type" value="Genomic_DNA"/>
</dbReference>
<dbReference type="PANTHER" id="PTHR30489:SF0">
    <property type="entry name" value="LIPOPROTEIN-RELEASING SYSTEM TRANSMEMBRANE PROTEIN LOLE"/>
    <property type="match status" value="1"/>
</dbReference>
<dbReference type="Pfam" id="PF02687">
    <property type="entry name" value="FtsX"/>
    <property type="match status" value="1"/>
</dbReference>
<evidence type="ECO:0000313" key="10">
    <source>
        <dbReference type="EMBL" id="MBC9811828.1"/>
    </source>
</evidence>
<dbReference type="RefSeq" id="WP_163490738.1">
    <property type="nucleotide sequence ID" value="NZ_JACVEL010000002.1"/>
</dbReference>
<keyword evidence="11" id="KW-1185">Reference proteome</keyword>
<dbReference type="InterPro" id="IPR003838">
    <property type="entry name" value="ABC3_permease_C"/>
</dbReference>
<evidence type="ECO:0000256" key="6">
    <source>
        <dbReference type="ARBA" id="ARBA00023136"/>
    </source>
</evidence>